<dbReference type="InterPro" id="IPR050490">
    <property type="entry name" value="Bact_solute-bd_prot1"/>
</dbReference>
<dbReference type="Proteomes" id="UP000293142">
    <property type="component" value="Unassembled WGS sequence"/>
</dbReference>
<feature type="signal peptide" evidence="1">
    <location>
        <begin position="1"/>
        <end position="19"/>
    </location>
</feature>
<keyword evidence="3" id="KW-1185">Reference proteome</keyword>
<dbReference type="CDD" id="cd13585">
    <property type="entry name" value="PBP2_TMBP_like"/>
    <property type="match status" value="1"/>
</dbReference>
<dbReference type="PROSITE" id="PS51257">
    <property type="entry name" value="PROKAR_LIPOPROTEIN"/>
    <property type="match status" value="1"/>
</dbReference>
<sequence>MKPNLKKYVGMGLSAVLLAAALTGCGDGDKPAANSQNQAGDGGSKADKPFAGKTLQVFLVSHPWGESIKQFAPEFEQQTGMKVEFQSFFDEQFAQKLSVQLTTGSATPDVFMYRPPQEGKLFFKNGWIQPLDDFVKKDPSYDIADFSPSSIGSTTVDGKLAGIPVYTESQILYYRKDLLEKANIPVPKTLDELDAAIKKLHDPGNGLYGFVARGQRAAAVTQLSSFLFSEGADFTKDGKATVNTAEAVKAFGMYGSWLKDYGPPGVLNMAWPQAMGVFAQGKAAFFTDISSVYKNAIDPEKSTIKDKVGFAQFPAGKAGAKPFNVTPMGIAMNSKAANKDAAWEFIKWSTSKEMVLKLQKAGNTGARNSVWEKPDAIADLPKELYEISKEANKIGVDHDRPVVINVGEARDIVGTVIVKAILGENVKEAADKANQELQTLMDKEK</sequence>
<evidence type="ECO:0000313" key="3">
    <source>
        <dbReference type="Proteomes" id="UP000293142"/>
    </source>
</evidence>
<protein>
    <submittedName>
        <fullName evidence="2">Sugar ABC transporter substrate-binding protein</fullName>
    </submittedName>
</protein>
<name>A0A4Q9DQV0_9BACL</name>
<dbReference type="RefSeq" id="WP_131015005.1">
    <property type="nucleotide sequence ID" value="NZ_SIRE01000013.1"/>
</dbReference>
<dbReference type="InterPro" id="IPR006059">
    <property type="entry name" value="SBP"/>
</dbReference>
<dbReference type="EMBL" id="SIRE01000013">
    <property type="protein sequence ID" value="TBL76531.1"/>
    <property type="molecule type" value="Genomic_DNA"/>
</dbReference>
<accession>A0A4Q9DQV0</accession>
<dbReference type="OrthoDB" id="9798191at2"/>
<dbReference type="SUPFAM" id="SSF53850">
    <property type="entry name" value="Periplasmic binding protein-like II"/>
    <property type="match status" value="1"/>
</dbReference>
<comment type="caution">
    <text evidence="2">The sequence shown here is derived from an EMBL/GenBank/DDBJ whole genome shotgun (WGS) entry which is preliminary data.</text>
</comment>
<dbReference type="PANTHER" id="PTHR43649:SF12">
    <property type="entry name" value="DIACETYLCHITOBIOSE BINDING PROTEIN DASA"/>
    <property type="match status" value="1"/>
</dbReference>
<proteinExistence type="predicted"/>
<dbReference type="AlphaFoldDB" id="A0A4Q9DQV0"/>
<feature type="chain" id="PRO_5039651101" evidence="1">
    <location>
        <begin position="20"/>
        <end position="445"/>
    </location>
</feature>
<keyword evidence="1" id="KW-0732">Signal</keyword>
<dbReference type="PANTHER" id="PTHR43649">
    <property type="entry name" value="ARABINOSE-BINDING PROTEIN-RELATED"/>
    <property type="match status" value="1"/>
</dbReference>
<organism evidence="2 3">
    <name type="scientific">Paenibacillus thalictri</name>
    <dbReference type="NCBI Taxonomy" id="2527873"/>
    <lineage>
        <taxon>Bacteria</taxon>
        <taxon>Bacillati</taxon>
        <taxon>Bacillota</taxon>
        <taxon>Bacilli</taxon>
        <taxon>Bacillales</taxon>
        <taxon>Paenibacillaceae</taxon>
        <taxon>Paenibacillus</taxon>
    </lineage>
</organism>
<evidence type="ECO:0000256" key="1">
    <source>
        <dbReference type="SAM" id="SignalP"/>
    </source>
</evidence>
<evidence type="ECO:0000313" key="2">
    <source>
        <dbReference type="EMBL" id="TBL76531.1"/>
    </source>
</evidence>
<dbReference type="Pfam" id="PF01547">
    <property type="entry name" value="SBP_bac_1"/>
    <property type="match status" value="1"/>
</dbReference>
<dbReference type="Gene3D" id="3.40.190.10">
    <property type="entry name" value="Periplasmic binding protein-like II"/>
    <property type="match status" value="2"/>
</dbReference>
<reference evidence="2 3" key="1">
    <citation type="submission" date="2019-02" db="EMBL/GenBank/DDBJ databases">
        <title>Paenibacillus sp. nov., isolated from surface-sterilized tissue of Thalictrum simplex L.</title>
        <authorList>
            <person name="Tuo L."/>
        </authorList>
    </citation>
    <scope>NUCLEOTIDE SEQUENCE [LARGE SCALE GENOMIC DNA]</scope>
    <source>
        <strain evidence="2 3">N2SHLJ1</strain>
    </source>
</reference>
<gene>
    <name evidence="2" type="ORF">EYB31_19055</name>
</gene>